<feature type="chain" id="PRO_5045657253" evidence="1">
    <location>
        <begin position="22"/>
        <end position="99"/>
    </location>
</feature>
<feature type="signal peptide" evidence="1">
    <location>
        <begin position="1"/>
        <end position="21"/>
    </location>
</feature>
<evidence type="ECO:0000313" key="3">
    <source>
        <dbReference type="Proteomes" id="UP000745859"/>
    </source>
</evidence>
<accession>A0ABX0UB30</accession>
<protein>
    <submittedName>
        <fullName evidence="2">Uncharacterized protein</fullName>
    </submittedName>
</protein>
<dbReference type="Proteomes" id="UP000745859">
    <property type="component" value="Unassembled WGS sequence"/>
</dbReference>
<keyword evidence="3" id="KW-1185">Reference proteome</keyword>
<sequence>MKVKKIILLTILVLVTSVGNAQTSFFNKLKTRRVASSKEVFWEQVGPGNAGFANLLRYHPTLPGVITQCPDMWNAYQSENNGKKWYGITDSDGDAEFFI</sequence>
<evidence type="ECO:0000256" key="1">
    <source>
        <dbReference type="SAM" id="SignalP"/>
    </source>
</evidence>
<keyword evidence="1" id="KW-0732">Signal</keyword>
<reference evidence="2 3" key="1">
    <citation type="submission" date="2020-03" db="EMBL/GenBank/DDBJ databases">
        <title>Genomic Encyclopedia of Type Strains, Phase IV (KMG-IV): sequencing the most valuable type-strain genomes for metagenomic binning, comparative biology and taxonomic classification.</title>
        <authorList>
            <person name="Goeker M."/>
        </authorList>
    </citation>
    <scope>NUCLEOTIDE SEQUENCE [LARGE SCALE GENOMIC DNA]</scope>
    <source>
        <strain evidence="2 3">DSM 101599</strain>
    </source>
</reference>
<organism evidence="2 3">
    <name type="scientific">Wenyingzhuangia heitensis</name>
    <dbReference type="NCBI Taxonomy" id="1487859"/>
    <lineage>
        <taxon>Bacteria</taxon>
        <taxon>Pseudomonadati</taxon>
        <taxon>Bacteroidota</taxon>
        <taxon>Flavobacteriia</taxon>
        <taxon>Flavobacteriales</taxon>
        <taxon>Flavobacteriaceae</taxon>
        <taxon>Wenyingzhuangia</taxon>
    </lineage>
</organism>
<gene>
    <name evidence="2" type="ORF">FHR24_002510</name>
</gene>
<proteinExistence type="predicted"/>
<evidence type="ECO:0000313" key="2">
    <source>
        <dbReference type="EMBL" id="NIJ46032.1"/>
    </source>
</evidence>
<dbReference type="RefSeq" id="WP_167189306.1">
    <property type="nucleotide sequence ID" value="NZ_JAASQL010000004.1"/>
</dbReference>
<comment type="caution">
    <text evidence="2">The sequence shown here is derived from an EMBL/GenBank/DDBJ whole genome shotgun (WGS) entry which is preliminary data.</text>
</comment>
<name>A0ABX0UB30_9FLAO</name>
<dbReference type="EMBL" id="JAASQL010000004">
    <property type="protein sequence ID" value="NIJ46032.1"/>
    <property type="molecule type" value="Genomic_DNA"/>
</dbReference>